<dbReference type="AlphaFoldDB" id="I3DAA7"/>
<organism evidence="1 2">
    <name type="scientific">Pasteurella bettyae CCUG 2042</name>
    <dbReference type="NCBI Taxonomy" id="1095749"/>
    <lineage>
        <taxon>Bacteria</taxon>
        <taxon>Pseudomonadati</taxon>
        <taxon>Pseudomonadota</taxon>
        <taxon>Gammaproteobacteria</taxon>
        <taxon>Pasteurellales</taxon>
        <taxon>Pasteurellaceae</taxon>
        <taxon>Pasteurella</taxon>
    </lineage>
</organism>
<dbReference type="RefSeq" id="WP_005761092.1">
    <property type="nucleotide sequence ID" value="NZ_AJSX01000035.1"/>
</dbReference>
<proteinExistence type="predicted"/>
<name>I3DAA7_9PAST</name>
<evidence type="ECO:0000313" key="1">
    <source>
        <dbReference type="EMBL" id="EIJ68650.1"/>
    </source>
</evidence>
<protein>
    <submittedName>
        <fullName evidence="1">Uncharacterized protein</fullName>
    </submittedName>
</protein>
<comment type="caution">
    <text evidence="1">The sequence shown here is derived from an EMBL/GenBank/DDBJ whole genome shotgun (WGS) entry which is preliminary data.</text>
</comment>
<reference evidence="1 2" key="1">
    <citation type="submission" date="2012-03" db="EMBL/GenBank/DDBJ databases">
        <authorList>
            <person name="Harkins D.M."/>
            <person name="Madupu R."/>
            <person name="Durkin A.S."/>
            <person name="Torralba M."/>
            <person name="Methe B."/>
            <person name="Sutton G.G."/>
            <person name="Nelson K.E."/>
        </authorList>
    </citation>
    <scope>NUCLEOTIDE SEQUENCE [LARGE SCALE GENOMIC DNA]</scope>
    <source>
        <strain evidence="1 2">CCUG 2042</strain>
    </source>
</reference>
<dbReference type="EMBL" id="AJSX01000035">
    <property type="protein sequence ID" value="EIJ68650.1"/>
    <property type="molecule type" value="Genomic_DNA"/>
</dbReference>
<dbReference type="PATRIC" id="fig|1095749.3.peg.1513"/>
<accession>I3DAA7</accession>
<dbReference type="eggNOG" id="ENOG5032GQM">
    <property type="taxonomic scope" value="Bacteria"/>
</dbReference>
<keyword evidence="2" id="KW-1185">Reference proteome</keyword>
<dbReference type="Proteomes" id="UP000006457">
    <property type="component" value="Unassembled WGS sequence"/>
</dbReference>
<gene>
    <name evidence="1" type="ORF">HMPREF1052_2235</name>
</gene>
<sequence>MSIDFLKAVKQFHKDKQELNSRYLSWEYCYAGFYQARKTKNPDYDYLSLQLYQYLASWGMLRGSSFLLWKDYKIHIPVIQEMLQSEYDCLQGASCQDFLNEKVQAAWEKLDNKLIEYYSSVRKEQCGSVKNEVSTVLRSKILLGTLGCTPAYDRFFRKKVKSKPYGISSVYGKNSFK</sequence>
<evidence type="ECO:0000313" key="2">
    <source>
        <dbReference type="Proteomes" id="UP000006457"/>
    </source>
</evidence>